<evidence type="ECO:0000259" key="10">
    <source>
        <dbReference type="PROSITE" id="PS50112"/>
    </source>
</evidence>
<dbReference type="SUPFAM" id="SSF55785">
    <property type="entry name" value="PYP-like sensor domain (PAS domain)"/>
    <property type="match status" value="2"/>
</dbReference>
<dbReference type="SMART" id="SM00086">
    <property type="entry name" value="PAC"/>
    <property type="match status" value="1"/>
</dbReference>
<dbReference type="SUPFAM" id="SSF55073">
    <property type="entry name" value="Nucleotide cyclase"/>
    <property type="match status" value="1"/>
</dbReference>
<dbReference type="InterPro" id="IPR052155">
    <property type="entry name" value="Biofilm_reg_signaling"/>
</dbReference>
<protein>
    <submittedName>
        <fullName evidence="14">Diguanylate cyclase (GGDEF)-like protein/PAS domain S-box-containing protein</fullName>
    </submittedName>
</protein>
<dbReference type="Pfam" id="PF00563">
    <property type="entry name" value="EAL"/>
    <property type="match status" value="1"/>
</dbReference>
<dbReference type="AlphaFoldDB" id="A0A7X0EW51"/>
<dbReference type="Pfam" id="PF08448">
    <property type="entry name" value="PAS_4"/>
    <property type="match status" value="1"/>
</dbReference>
<feature type="domain" description="EAL" evidence="12">
    <location>
        <begin position="621"/>
        <end position="875"/>
    </location>
</feature>
<dbReference type="Pfam" id="PF00990">
    <property type="entry name" value="GGDEF"/>
    <property type="match status" value="1"/>
</dbReference>
<dbReference type="RefSeq" id="WP_184685360.1">
    <property type="nucleotide sequence ID" value="NZ_JACHLL010000007.1"/>
</dbReference>
<dbReference type="Gene3D" id="3.30.450.20">
    <property type="entry name" value="PAS domain"/>
    <property type="match status" value="2"/>
</dbReference>
<dbReference type="PROSITE" id="PS50113">
    <property type="entry name" value="PAC"/>
    <property type="match status" value="1"/>
</dbReference>
<comment type="cofactor">
    <cofactor evidence="1">
        <name>Mg(2+)</name>
        <dbReference type="ChEBI" id="CHEBI:18420"/>
    </cofactor>
</comment>
<keyword evidence="7 9" id="KW-1133">Transmembrane helix</keyword>
<evidence type="ECO:0000256" key="5">
    <source>
        <dbReference type="ARBA" id="ARBA00022692"/>
    </source>
</evidence>
<feature type="domain" description="GGDEF" evidence="13">
    <location>
        <begin position="474"/>
        <end position="612"/>
    </location>
</feature>
<accession>A0A7X0EW51</accession>
<dbReference type="Pfam" id="PF07694">
    <property type="entry name" value="5TM-5TMR_LYT"/>
    <property type="match status" value="1"/>
</dbReference>
<comment type="caution">
    <text evidence="14">The sequence shown here is derived from an EMBL/GenBank/DDBJ whole genome shotgun (WGS) entry which is preliminary data.</text>
</comment>
<dbReference type="NCBIfam" id="TIGR00229">
    <property type="entry name" value="sensory_box"/>
    <property type="match status" value="2"/>
</dbReference>
<dbReference type="Proteomes" id="UP000557193">
    <property type="component" value="Unassembled WGS sequence"/>
</dbReference>
<evidence type="ECO:0000256" key="8">
    <source>
        <dbReference type="ARBA" id="ARBA00023136"/>
    </source>
</evidence>
<gene>
    <name evidence="14" type="ORF">HNP49_003464</name>
</gene>
<dbReference type="InterPro" id="IPR011620">
    <property type="entry name" value="Sig_transdc_His_kinase_LytS_TM"/>
</dbReference>
<keyword evidence="6" id="KW-0418">Kinase</keyword>
<feature type="transmembrane region" description="Helical" evidence="9">
    <location>
        <begin position="65"/>
        <end position="87"/>
    </location>
</feature>
<evidence type="ECO:0000313" key="15">
    <source>
        <dbReference type="Proteomes" id="UP000557193"/>
    </source>
</evidence>
<dbReference type="InterPro" id="IPR000160">
    <property type="entry name" value="GGDEF_dom"/>
</dbReference>
<comment type="subcellular location">
    <subcellularLocation>
        <location evidence="2">Cell inner membrane</location>
    </subcellularLocation>
    <subcellularLocation>
        <location evidence="3">Cell membrane</location>
        <topology evidence="3">Multi-pass membrane protein</topology>
    </subcellularLocation>
</comment>
<evidence type="ECO:0000256" key="3">
    <source>
        <dbReference type="ARBA" id="ARBA00004651"/>
    </source>
</evidence>
<dbReference type="SMART" id="SM00091">
    <property type="entry name" value="PAS"/>
    <property type="match status" value="2"/>
</dbReference>
<evidence type="ECO:0000259" key="13">
    <source>
        <dbReference type="PROSITE" id="PS50887"/>
    </source>
</evidence>
<dbReference type="InterPro" id="IPR000700">
    <property type="entry name" value="PAS-assoc_C"/>
</dbReference>
<dbReference type="InterPro" id="IPR001633">
    <property type="entry name" value="EAL_dom"/>
</dbReference>
<feature type="transmembrane region" description="Helical" evidence="9">
    <location>
        <begin position="132"/>
        <end position="156"/>
    </location>
</feature>
<keyword evidence="5 9" id="KW-0812">Transmembrane</keyword>
<evidence type="ECO:0000259" key="12">
    <source>
        <dbReference type="PROSITE" id="PS50883"/>
    </source>
</evidence>
<reference evidence="14 15" key="1">
    <citation type="submission" date="2020-08" db="EMBL/GenBank/DDBJ databases">
        <title>Functional genomics of gut bacteria from endangered species of beetles.</title>
        <authorList>
            <person name="Carlos-Shanley C."/>
        </authorList>
    </citation>
    <scope>NUCLEOTIDE SEQUENCE [LARGE SCALE GENOMIC DNA]</scope>
    <source>
        <strain evidence="14 15">S00202</strain>
    </source>
</reference>
<dbReference type="PROSITE" id="PS50887">
    <property type="entry name" value="GGDEF"/>
    <property type="match status" value="1"/>
</dbReference>
<dbReference type="CDD" id="cd01949">
    <property type="entry name" value="GGDEF"/>
    <property type="match status" value="1"/>
</dbReference>
<feature type="domain" description="PAS" evidence="10">
    <location>
        <begin position="317"/>
        <end position="362"/>
    </location>
</feature>
<dbReference type="Pfam" id="PF13426">
    <property type="entry name" value="PAS_9"/>
    <property type="match status" value="1"/>
</dbReference>
<keyword evidence="8 9" id="KW-0472">Membrane</keyword>
<dbReference type="PANTHER" id="PTHR44757">
    <property type="entry name" value="DIGUANYLATE CYCLASE DGCP"/>
    <property type="match status" value="1"/>
</dbReference>
<feature type="domain" description="PAC" evidence="11">
    <location>
        <begin position="390"/>
        <end position="442"/>
    </location>
</feature>
<dbReference type="NCBIfam" id="TIGR00254">
    <property type="entry name" value="GGDEF"/>
    <property type="match status" value="1"/>
</dbReference>
<feature type="transmembrane region" description="Helical" evidence="9">
    <location>
        <begin position="93"/>
        <end position="120"/>
    </location>
</feature>
<dbReference type="GO" id="GO:0071555">
    <property type="term" value="P:cell wall organization"/>
    <property type="evidence" value="ECO:0007669"/>
    <property type="project" value="InterPro"/>
</dbReference>
<keyword evidence="15" id="KW-1185">Reference proteome</keyword>
<organism evidence="14 15">
    <name type="scientific">Pseudomonas fluvialis</name>
    <dbReference type="NCBI Taxonomy" id="1793966"/>
    <lineage>
        <taxon>Bacteria</taxon>
        <taxon>Pseudomonadati</taxon>
        <taxon>Pseudomonadota</taxon>
        <taxon>Gammaproteobacteria</taxon>
        <taxon>Pseudomonadales</taxon>
        <taxon>Pseudomonadaceae</taxon>
        <taxon>Pseudomonas</taxon>
    </lineage>
</organism>
<evidence type="ECO:0000256" key="9">
    <source>
        <dbReference type="SAM" id="Phobius"/>
    </source>
</evidence>
<evidence type="ECO:0000256" key="7">
    <source>
        <dbReference type="ARBA" id="ARBA00022989"/>
    </source>
</evidence>
<dbReference type="InterPro" id="IPR013656">
    <property type="entry name" value="PAS_4"/>
</dbReference>
<sequence length="877" mass="97020">MILEFVQGAALLLALCYLQTVNDRLWGERRLPARISSGVLFGLTCVVGMHLPVKLESGLIFDGRTVILSMAGLFGGPLVALIAGLMAAGYRAWLGGVGSLVGIGNVILPVILGLAYRALYRRGRLPITARNLLLFAVFLHSLELLLLSFLPAPLFARILDEVALPLVLVLSPALVLLGLLLQDVERRRRTEQDLRRSEARLRSISAAIPDLLMVIDEDGRYLEVISSNQQLLYAPSEQVIGKRLHEVLPLGEAERFLRFIRQTLASSEPQVIEYSMPTLGGDKVFEGRAQRLDGPLGEKRAVVFLARDITERAQLEMERRIAAIAFDSAQGMIITDASTRILRVNQAFSLITGYAPEEVIGQPTRMLSSGQQGTEFYQGMWQSINQQGFWEGEIWNRRKGGEVFPEWLTISAVRDGGGRVVNYLAALTDISERKAAEDKIRRLAFFDPLTGLPNRRLLQDRLQQALADSQRTAQYGALMFLDLDNFKNINDVHGHQAGDQVLREAAERLKACVRGSDTVARLGGDEFVIMLEHLDLSSEESASQVEQVGLKILADLDRPYLLDGLPLRSSVSIGVVLFSDAGDSVDELMKRADLSMYEAKTAGKNTLRFFDPQMQRAVSERLRLEESIRLGLQGNEFCFFIQPQYAEGCGLLGGEVLARWQHPQRGLLAPAAFIPLAERAGLVEDLDFCMLRQACAQLARWAQQPALAELTLAVNLSARLLYQENFVRSLQDLLSASGANPQRLKLELTESLLLDDMVEASVRMTQLQALGIRFSIDDFGTGYSSMAYLQQLPLDQLKIDQSFVQGLPEAASSLAIVRAICALASSLNLEVIAEGVENEAQRQALLANGCRHYQGYLFGRPLPLTEFEALVLESHQP</sequence>
<dbReference type="Gene3D" id="3.30.70.270">
    <property type="match status" value="1"/>
</dbReference>
<dbReference type="InterPro" id="IPR029787">
    <property type="entry name" value="Nucleotide_cyclase"/>
</dbReference>
<name>A0A7X0EW51_9PSED</name>
<dbReference type="GO" id="GO:0005886">
    <property type="term" value="C:plasma membrane"/>
    <property type="evidence" value="ECO:0007669"/>
    <property type="project" value="UniProtKB-SubCell"/>
</dbReference>
<dbReference type="InterPro" id="IPR035919">
    <property type="entry name" value="EAL_sf"/>
</dbReference>
<dbReference type="InterPro" id="IPR001610">
    <property type="entry name" value="PAC"/>
</dbReference>
<keyword evidence="4" id="KW-1003">Cell membrane</keyword>
<evidence type="ECO:0000256" key="2">
    <source>
        <dbReference type="ARBA" id="ARBA00004533"/>
    </source>
</evidence>
<feature type="domain" description="PAS" evidence="10">
    <location>
        <begin position="197"/>
        <end position="267"/>
    </location>
</feature>
<dbReference type="PANTHER" id="PTHR44757:SF2">
    <property type="entry name" value="BIOFILM ARCHITECTURE MAINTENANCE PROTEIN MBAA"/>
    <property type="match status" value="1"/>
</dbReference>
<evidence type="ECO:0000256" key="1">
    <source>
        <dbReference type="ARBA" id="ARBA00001946"/>
    </source>
</evidence>
<evidence type="ECO:0000256" key="4">
    <source>
        <dbReference type="ARBA" id="ARBA00022475"/>
    </source>
</evidence>
<dbReference type="CDD" id="cd00130">
    <property type="entry name" value="PAS"/>
    <property type="match status" value="2"/>
</dbReference>
<dbReference type="EMBL" id="JACHLL010000007">
    <property type="protein sequence ID" value="MBB6343266.1"/>
    <property type="molecule type" value="Genomic_DNA"/>
</dbReference>
<dbReference type="InterPro" id="IPR035965">
    <property type="entry name" value="PAS-like_dom_sf"/>
</dbReference>
<dbReference type="GO" id="GO:0000155">
    <property type="term" value="F:phosphorelay sensor kinase activity"/>
    <property type="evidence" value="ECO:0007669"/>
    <property type="project" value="InterPro"/>
</dbReference>
<feature type="transmembrane region" description="Helical" evidence="9">
    <location>
        <begin position="34"/>
        <end position="53"/>
    </location>
</feature>
<evidence type="ECO:0000259" key="11">
    <source>
        <dbReference type="PROSITE" id="PS50113"/>
    </source>
</evidence>
<dbReference type="Gene3D" id="3.20.20.450">
    <property type="entry name" value="EAL domain"/>
    <property type="match status" value="1"/>
</dbReference>
<keyword evidence="6" id="KW-0808">Transferase</keyword>
<dbReference type="CDD" id="cd01948">
    <property type="entry name" value="EAL"/>
    <property type="match status" value="1"/>
</dbReference>
<dbReference type="PROSITE" id="PS50112">
    <property type="entry name" value="PAS"/>
    <property type="match status" value="2"/>
</dbReference>
<dbReference type="SUPFAM" id="SSF141868">
    <property type="entry name" value="EAL domain-like"/>
    <property type="match status" value="1"/>
</dbReference>
<dbReference type="PROSITE" id="PS50883">
    <property type="entry name" value="EAL"/>
    <property type="match status" value="1"/>
</dbReference>
<dbReference type="FunFam" id="3.30.70.270:FF:000001">
    <property type="entry name" value="Diguanylate cyclase domain protein"/>
    <property type="match status" value="1"/>
</dbReference>
<dbReference type="InterPro" id="IPR043128">
    <property type="entry name" value="Rev_trsase/Diguanyl_cyclase"/>
</dbReference>
<dbReference type="SMART" id="SM00052">
    <property type="entry name" value="EAL"/>
    <property type="match status" value="1"/>
</dbReference>
<evidence type="ECO:0000256" key="6">
    <source>
        <dbReference type="ARBA" id="ARBA00022777"/>
    </source>
</evidence>
<dbReference type="SMART" id="SM00267">
    <property type="entry name" value="GGDEF"/>
    <property type="match status" value="1"/>
</dbReference>
<proteinExistence type="predicted"/>
<dbReference type="InterPro" id="IPR000014">
    <property type="entry name" value="PAS"/>
</dbReference>
<evidence type="ECO:0000313" key="14">
    <source>
        <dbReference type="EMBL" id="MBB6343266.1"/>
    </source>
</evidence>